<evidence type="ECO:0000256" key="1">
    <source>
        <dbReference type="ARBA" id="ARBA00022737"/>
    </source>
</evidence>
<dbReference type="PANTHER" id="PTHR45586:SF1">
    <property type="entry name" value="LIPOPOLYSACCHARIDE ASSEMBLY PROTEIN B"/>
    <property type="match status" value="1"/>
</dbReference>
<dbReference type="AlphaFoldDB" id="A0A1L3GLY3"/>
<dbReference type="Gene3D" id="1.25.40.10">
    <property type="entry name" value="Tetratricopeptide repeat domain"/>
    <property type="match status" value="3"/>
</dbReference>
<feature type="repeat" description="TPR" evidence="3">
    <location>
        <begin position="115"/>
        <end position="148"/>
    </location>
</feature>
<dbReference type="PANTHER" id="PTHR45586">
    <property type="entry name" value="TPR REPEAT-CONTAINING PROTEIN PA4667"/>
    <property type="match status" value="1"/>
</dbReference>
<dbReference type="STRING" id="1842532.A7E78_01705"/>
<accession>A0A1L3GLY3</accession>
<name>A0A1L3GLY3_9BACT</name>
<organism evidence="5 6">
    <name type="scientific">Syntrophotalea acetylenivorans</name>
    <dbReference type="NCBI Taxonomy" id="1842532"/>
    <lineage>
        <taxon>Bacteria</taxon>
        <taxon>Pseudomonadati</taxon>
        <taxon>Thermodesulfobacteriota</taxon>
        <taxon>Desulfuromonadia</taxon>
        <taxon>Desulfuromonadales</taxon>
        <taxon>Syntrophotaleaceae</taxon>
        <taxon>Syntrophotalea</taxon>
    </lineage>
</organism>
<reference evidence="5 6" key="1">
    <citation type="journal article" date="2017" name="Genome Announc.">
        <title>Complete Genome Sequences of Two Acetylene-Fermenting Pelobacter acetylenicus Strains.</title>
        <authorList>
            <person name="Sutton J.M."/>
            <person name="Baesman S.M."/>
            <person name="Fierst J.L."/>
            <person name="Poret-Peterson A.T."/>
            <person name="Oremland R.S."/>
            <person name="Dunlap D.S."/>
            <person name="Akob D.M."/>
        </authorList>
    </citation>
    <scope>NUCLEOTIDE SEQUENCE [LARGE SCALE GENOMIC DNA]</scope>
    <source>
        <strain evidence="5 6">SFB93</strain>
    </source>
</reference>
<dbReference type="InterPro" id="IPR019734">
    <property type="entry name" value="TPR_rpt"/>
</dbReference>
<feature type="compositionally biased region" description="Polar residues" evidence="4">
    <location>
        <begin position="392"/>
        <end position="402"/>
    </location>
</feature>
<dbReference type="SUPFAM" id="SSF48452">
    <property type="entry name" value="TPR-like"/>
    <property type="match status" value="2"/>
</dbReference>
<protein>
    <recommendedName>
        <fullName evidence="7">Tetratricopeptide repeat protein</fullName>
    </recommendedName>
</protein>
<evidence type="ECO:0000313" key="6">
    <source>
        <dbReference type="Proteomes" id="UP000182517"/>
    </source>
</evidence>
<feature type="repeat" description="TPR" evidence="3">
    <location>
        <begin position="639"/>
        <end position="672"/>
    </location>
</feature>
<evidence type="ECO:0000256" key="2">
    <source>
        <dbReference type="ARBA" id="ARBA00022803"/>
    </source>
</evidence>
<keyword evidence="2 3" id="KW-0802">TPR repeat</keyword>
<evidence type="ECO:0008006" key="7">
    <source>
        <dbReference type="Google" id="ProtNLM"/>
    </source>
</evidence>
<feature type="region of interest" description="Disordered" evidence="4">
    <location>
        <begin position="352"/>
        <end position="410"/>
    </location>
</feature>
<evidence type="ECO:0000256" key="3">
    <source>
        <dbReference type="PROSITE-ProRule" id="PRU00339"/>
    </source>
</evidence>
<dbReference type="InterPro" id="IPR051012">
    <property type="entry name" value="CellSynth/LPSAsmb/PSIAsmb"/>
</dbReference>
<dbReference type="KEGG" id="pef:A7E78_01705"/>
<dbReference type="Pfam" id="PF13181">
    <property type="entry name" value="TPR_8"/>
    <property type="match status" value="1"/>
</dbReference>
<dbReference type="PROSITE" id="PS50005">
    <property type="entry name" value="TPR"/>
    <property type="match status" value="4"/>
</dbReference>
<evidence type="ECO:0000256" key="4">
    <source>
        <dbReference type="SAM" id="MobiDB-lite"/>
    </source>
</evidence>
<dbReference type="Proteomes" id="UP000182517">
    <property type="component" value="Chromosome"/>
</dbReference>
<dbReference type="Pfam" id="PF14559">
    <property type="entry name" value="TPR_19"/>
    <property type="match status" value="1"/>
</dbReference>
<evidence type="ECO:0000313" key="5">
    <source>
        <dbReference type="EMBL" id="APG26688.1"/>
    </source>
</evidence>
<dbReference type="InterPro" id="IPR011990">
    <property type="entry name" value="TPR-like_helical_dom_sf"/>
</dbReference>
<feature type="region of interest" description="Disordered" evidence="4">
    <location>
        <begin position="686"/>
        <end position="709"/>
    </location>
</feature>
<dbReference type="SMART" id="SM00028">
    <property type="entry name" value="TPR"/>
    <property type="match status" value="9"/>
</dbReference>
<gene>
    <name evidence="5" type="ORF">A7E78_01705</name>
</gene>
<sequence>MKALSKKEKLLAAAQKNLLKGQIGKAIKDYEKIVAIDANDIRNRQKLAELYSRDKMAEMALATYESVAKHYEDNGFFLKALAVYKQMQKVDASKPELYQRLAEINVKQGLVGNALTEYHNLLKLYRSQGETDEALKILDQMKELDPDNLNISLQVAEAYSQAQQTEKAADCLVEILQRITPVADLQAVENVQKVILSKCPATDCPEFNPVMVELARAFLACGQADRSVELLQSVLENDSQNTEALLSLAKSYRSLADHSKEISTFGSLLELDADNLNWHKGYACALLADGQTEQALGELEKLKEGFFAEGRAADLKESYETIAEQLPENEKAVVSLQAIYEQTGEGGKLFDLMSTQPDEAPATESIAEDETADSVEPTSFGELDLEDEPTTAPDNLEQSSSFEVEADSPVEVEAAQESGLEFDELDLDGIEFGLDTECSDDASTSADTLLDGDLPESPVEVAIDAAGEVEEAEFYFQQGLLTEAAQKCQALIDRLGDCPQAKQLLDRIGKNDVTGLDAGQDKKVVATAPSGAKGPLQGLEDRERSRLDGSLSDFKKGLENQVSAEDFETHYNLGIAYKEMGLLDDAIEQFDKVMADPQRRIDCLTLKGACLVQKEAFEDAVSAFKEGLAYDALKDGERISLYYELGLLYMEWKQPLEALDSFQCVADADPFFRNVDDQIRQLRKELGLDDDSGGNPSGNGSDKNRVSYI</sequence>
<feature type="repeat" description="TPR" evidence="3">
    <location>
        <begin position="242"/>
        <end position="275"/>
    </location>
</feature>
<proteinExistence type="predicted"/>
<keyword evidence="6" id="KW-1185">Reference proteome</keyword>
<keyword evidence="1" id="KW-0677">Repeat</keyword>
<feature type="repeat" description="TPR" evidence="3">
    <location>
        <begin position="567"/>
        <end position="600"/>
    </location>
</feature>
<dbReference type="EMBL" id="CP015519">
    <property type="protein sequence ID" value="APG26688.1"/>
    <property type="molecule type" value="Genomic_DNA"/>
</dbReference>